<proteinExistence type="predicted"/>
<gene>
    <name evidence="2" type="ORF">BC938DRAFT_471208</name>
</gene>
<name>A0A433Q8L4_9FUNG</name>
<dbReference type="InterPro" id="IPR005303">
    <property type="entry name" value="MOCOS_middle"/>
</dbReference>
<dbReference type="PROSITE" id="PS51340">
    <property type="entry name" value="MOSC"/>
    <property type="match status" value="1"/>
</dbReference>
<dbReference type="GO" id="GO:0030151">
    <property type="term" value="F:molybdenum ion binding"/>
    <property type="evidence" value="ECO:0007669"/>
    <property type="project" value="InterPro"/>
</dbReference>
<dbReference type="SUPFAM" id="SSF141673">
    <property type="entry name" value="MOSC N-terminal domain-like"/>
    <property type="match status" value="1"/>
</dbReference>
<dbReference type="PANTHER" id="PTHR14237">
    <property type="entry name" value="MOLYBDOPTERIN COFACTOR SULFURASE MOSC"/>
    <property type="match status" value="1"/>
</dbReference>
<dbReference type="GO" id="GO:0003824">
    <property type="term" value="F:catalytic activity"/>
    <property type="evidence" value="ECO:0007669"/>
    <property type="project" value="InterPro"/>
</dbReference>
<dbReference type="Pfam" id="PF03476">
    <property type="entry name" value="MOSC_N"/>
    <property type="match status" value="1"/>
</dbReference>
<evidence type="ECO:0000313" key="2">
    <source>
        <dbReference type="EMBL" id="RUS26115.1"/>
    </source>
</evidence>
<dbReference type="SUPFAM" id="SSF50800">
    <property type="entry name" value="PK beta-barrel domain-like"/>
    <property type="match status" value="1"/>
</dbReference>
<dbReference type="GO" id="GO:0030170">
    <property type="term" value="F:pyridoxal phosphate binding"/>
    <property type="evidence" value="ECO:0007669"/>
    <property type="project" value="InterPro"/>
</dbReference>
<keyword evidence="3" id="KW-1185">Reference proteome</keyword>
<evidence type="ECO:0000313" key="3">
    <source>
        <dbReference type="Proteomes" id="UP000274822"/>
    </source>
</evidence>
<sequence length="325" mass="35878">MPTLTGISIFPVKSCHSVEIQECDVDALGLLHDRRFMFIDAETNRFITQSFQTLVNLLYSPQQRKYASMTLIRPTINLAAGTLDFSGPSVDPISVPLQPDISSAPKLRVRIWNDIVDAYDMGDAAAGWVIAFFAAHASHDGANLLDDEAVEVVRPREIRLVRVVDIAKGYTRPAHPKIPGVHTPFSDASPVSFGYEASMVELNRILEEPEANGVKIPINRFRNNLTIAGTEPWEEDQWLVIRIGVVTFYVVCPIDRCIVPGIDQETGLKDSWGFPGPLGVLKQHRALPDKPGAGFFCSHVIPLTSGKVKIGDEVEVLERIPSKNT</sequence>
<organism evidence="2 3">
    <name type="scientific">Jimgerdemannia flammicorona</name>
    <dbReference type="NCBI Taxonomy" id="994334"/>
    <lineage>
        <taxon>Eukaryota</taxon>
        <taxon>Fungi</taxon>
        <taxon>Fungi incertae sedis</taxon>
        <taxon>Mucoromycota</taxon>
        <taxon>Mucoromycotina</taxon>
        <taxon>Endogonomycetes</taxon>
        <taxon>Endogonales</taxon>
        <taxon>Endogonaceae</taxon>
        <taxon>Jimgerdemannia</taxon>
    </lineage>
</organism>
<protein>
    <submittedName>
        <fullName evidence="2">MOSC domain-containing protein</fullName>
    </submittedName>
</protein>
<dbReference type="Pfam" id="PF03473">
    <property type="entry name" value="MOSC"/>
    <property type="match status" value="1"/>
</dbReference>
<evidence type="ECO:0000259" key="1">
    <source>
        <dbReference type="PROSITE" id="PS51340"/>
    </source>
</evidence>
<dbReference type="AlphaFoldDB" id="A0A433Q8L4"/>
<dbReference type="Proteomes" id="UP000274822">
    <property type="component" value="Unassembled WGS sequence"/>
</dbReference>
<dbReference type="InterPro" id="IPR005302">
    <property type="entry name" value="MoCF_Sase_C"/>
</dbReference>
<accession>A0A433Q8L4</accession>
<dbReference type="InterPro" id="IPR011037">
    <property type="entry name" value="Pyrv_Knase-like_insert_dom_sf"/>
</dbReference>
<dbReference type="EMBL" id="RBNJ01011216">
    <property type="protein sequence ID" value="RUS26115.1"/>
    <property type="molecule type" value="Genomic_DNA"/>
</dbReference>
<dbReference type="PANTHER" id="PTHR14237:SF19">
    <property type="entry name" value="MITOCHONDRIAL AMIDOXIME REDUCING COMPONENT 1"/>
    <property type="match status" value="1"/>
</dbReference>
<reference evidence="2 3" key="1">
    <citation type="journal article" date="2018" name="New Phytol.">
        <title>Phylogenomics of Endogonaceae and evolution of mycorrhizas within Mucoromycota.</title>
        <authorList>
            <person name="Chang Y."/>
            <person name="Desiro A."/>
            <person name="Na H."/>
            <person name="Sandor L."/>
            <person name="Lipzen A."/>
            <person name="Clum A."/>
            <person name="Barry K."/>
            <person name="Grigoriev I.V."/>
            <person name="Martin F.M."/>
            <person name="Stajich J.E."/>
            <person name="Smith M.E."/>
            <person name="Bonito G."/>
            <person name="Spatafora J.W."/>
        </authorList>
    </citation>
    <scope>NUCLEOTIDE SEQUENCE [LARGE SCALE GENOMIC DNA]</scope>
    <source>
        <strain evidence="2 3">AD002</strain>
    </source>
</reference>
<feature type="domain" description="MOSC" evidence="1">
    <location>
        <begin position="153"/>
        <end position="317"/>
    </location>
</feature>
<comment type="caution">
    <text evidence="2">The sequence shown here is derived from an EMBL/GenBank/DDBJ whole genome shotgun (WGS) entry which is preliminary data.</text>
</comment>